<feature type="domain" description="Homeobox" evidence="9">
    <location>
        <begin position="150"/>
        <end position="210"/>
    </location>
</feature>
<feature type="compositionally biased region" description="Low complexity" evidence="8">
    <location>
        <begin position="48"/>
        <end position="61"/>
    </location>
</feature>
<accession>A0A182VDG8</accession>
<evidence type="ECO:0000259" key="9">
    <source>
        <dbReference type="PROSITE" id="PS50071"/>
    </source>
</evidence>
<feature type="region of interest" description="Disordered" evidence="8">
    <location>
        <begin position="138"/>
        <end position="158"/>
    </location>
</feature>
<evidence type="ECO:0000313" key="10">
    <source>
        <dbReference type="EnsemblMetazoa" id="AMEM013111-PA"/>
    </source>
</evidence>
<feature type="compositionally biased region" description="Low complexity" evidence="8">
    <location>
        <begin position="248"/>
        <end position="269"/>
    </location>
</feature>
<dbReference type="GO" id="GO:0000978">
    <property type="term" value="F:RNA polymerase II cis-regulatory region sequence-specific DNA binding"/>
    <property type="evidence" value="ECO:0007669"/>
    <property type="project" value="TreeGrafter"/>
</dbReference>
<evidence type="ECO:0000256" key="3">
    <source>
        <dbReference type="ARBA" id="ARBA00023125"/>
    </source>
</evidence>
<dbReference type="PANTHER" id="PTHR24340">
    <property type="entry name" value="HOMEOBOX PROTEIN NKX"/>
    <property type="match status" value="1"/>
</dbReference>
<evidence type="ECO:0000256" key="6">
    <source>
        <dbReference type="PROSITE-ProRule" id="PRU00108"/>
    </source>
</evidence>
<dbReference type="PROSITE" id="PS50071">
    <property type="entry name" value="HOMEOBOX_2"/>
    <property type="match status" value="1"/>
</dbReference>
<dbReference type="CDD" id="cd00086">
    <property type="entry name" value="homeodomain"/>
    <property type="match status" value="1"/>
</dbReference>
<dbReference type="Proteomes" id="UP000075903">
    <property type="component" value="Unassembled WGS sequence"/>
</dbReference>
<dbReference type="KEGG" id="amer:121588959"/>
<dbReference type="GO" id="GO:0030154">
    <property type="term" value="P:cell differentiation"/>
    <property type="evidence" value="ECO:0007669"/>
    <property type="project" value="TreeGrafter"/>
</dbReference>
<dbReference type="GO" id="GO:0000981">
    <property type="term" value="F:DNA-binding transcription factor activity, RNA polymerase II-specific"/>
    <property type="evidence" value="ECO:0007669"/>
    <property type="project" value="InterPro"/>
</dbReference>
<dbReference type="PANTHER" id="PTHR24340:SF41">
    <property type="entry name" value="MUSCLE-SPECIFIC HOMEOBOX PROTEIN TINMAN-RELATED"/>
    <property type="match status" value="1"/>
</dbReference>
<dbReference type="RefSeq" id="XP_041763374.1">
    <property type="nucleotide sequence ID" value="XM_041907440.1"/>
</dbReference>
<reference evidence="10" key="1">
    <citation type="submission" date="2020-05" db="UniProtKB">
        <authorList>
            <consortium name="EnsemblMetazoa"/>
        </authorList>
    </citation>
    <scope>IDENTIFICATION</scope>
    <source>
        <strain evidence="10">MAF</strain>
    </source>
</reference>
<dbReference type="InterPro" id="IPR017970">
    <property type="entry name" value="Homeobox_CS"/>
</dbReference>
<evidence type="ECO:0000256" key="2">
    <source>
        <dbReference type="ARBA" id="ARBA00022473"/>
    </source>
</evidence>
<keyword evidence="3 6" id="KW-0238">DNA-binding</keyword>
<proteinExistence type="predicted"/>
<evidence type="ECO:0000256" key="1">
    <source>
        <dbReference type="ARBA" id="ARBA00004123"/>
    </source>
</evidence>
<dbReference type="GO" id="GO:0005634">
    <property type="term" value="C:nucleus"/>
    <property type="evidence" value="ECO:0007669"/>
    <property type="project" value="UniProtKB-SubCell"/>
</dbReference>
<dbReference type="Gene3D" id="1.10.10.60">
    <property type="entry name" value="Homeodomain-like"/>
    <property type="match status" value="1"/>
</dbReference>
<keyword evidence="5 6" id="KW-0539">Nucleus</keyword>
<dbReference type="VEuPathDB" id="VectorBase:AMEM013111"/>
<dbReference type="VEuPathDB" id="VectorBase:AMEM21_005710"/>
<dbReference type="GeneID" id="121588959"/>
<dbReference type="EnsemblMetazoa" id="AMEM013111-RA">
    <property type="protein sequence ID" value="AMEM013111-PA"/>
    <property type="gene ID" value="AMEM013111"/>
</dbReference>
<evidence type="ECO:0000313" key="11">
    <source>
        <dbReference type="Proteomes" id="UP000075903"/>
    </source>
</evidence>
<keyword evidence="11" id="KW-1185">Reference proteome</keyword>
<feature type="region of interest" description="Disordered" evidence="8">
    <location>
        <begin position="242"/>
        <end position="281"/>
    </location>
</feature>
<feature type="compositionally biased region" description="Acidic residues" evidence="8">
    <location>
        <begin position="86"/>
        <end position="95"/>
    </location>
</feature>
<organism evidence="10 11">
    <name type="scientific">Anopheles merus</name>
    <name type="common">Mosquito</name>
    <dbReference type="NCBI Taxonomy" id="30066"/>
    <lineage>
        <taxon>Eukaryota</taxon>
        <taxon>Metazoa</taxon>
        <taxon>Ecdysozoa</taxon>
        <taxon>Arthropoda</taxon>
        <taxon>Hexapoda</taxon>
        <taxon>Insecta</taxon>
        <taxon>Pterygota</taxon>
        <taxon>Neoptera</taxon>
        <taxon>Endopterygota</taxon>
        <taxon>Diptera</taxon>
        <taxon>Nematocera</taxon>
        <taxon>Culicoidea</taxon>
        <taxon>Culicidae</taxon>
        <taxon>Anophelinae</taxon>
        <taxon>Anopheles</taxon>
    </lineage>
</organism>
<feature type="compositionally biased region" description="Polar residues" evidence="8">
    <location>
        <begin position="271"/>
        <end position="281"/>
    </location>
</feature>
<dbReference type="STRING" id="30066.A0A182VDG8"/>
<dbReference type="AlphaFoldDB" id="A0A182VDG8"/>
<sequence>MAASSCKSVAPLRQSDFSIEHILTRAGERYSKRRKLSNEVGGCRNCCSTNSSSSSSSSNSSPRSVHSEEGEGDDNDNGGRLRDEPGTEADEELDEEIDVGQSVMQHPGQEARFLPTAPSCGMPTFDWLYYTRYHPPKLPRPQKTGPVKRTPGRLPRVPFTPAQLSALEDAYKVSTYLSSEEANQLAYSLELTNTRVKIWFQNRRARDRREKREASLLTGGAAATFTSESHPTHCTLLPPLYATVGSTASGSRTGSHPSSPSSVEASAGGRQSRSPTTDRSY</sequence>
<dbReference type="Pfam" id="PF00046">
    <property type="entry name" value="Homeodomain"/>
    <property type="match status" value="1"/>
</dbReference>
<dbReference type="InterPro" id="IPR009057">
    <property type="entry name" value="Homeodomain-like_sf"/>
</dbReference>
<dbReference type="SMART" id="SM00389">
    <property type="entry name" value="HOX"/>
    <property type="match status" value="1"/>
</dbReference>
<feature type="DNA-binding region" description="Homeobox" evidence="6">
    <location>
        <begin position="152"/>
        <end position="211"/>
    </location>
</feature>
<evidence type="ECO:0000256" key="8">
    <source>
        <dbReference type="SAM" id="MobiDB-lite"/>
    </source>
</evidence>
<comment type="subcellular location">
    <subcellularLocation>
        <location evidence="1 6 7">Nucleus</location>
    </subcellularLocation>
</comment>
<evidence type="ECO:0000256" key="5">
    <source>
        <dbReference type="ARBA" id="ARBA00023242"/>
    </source>
</evidence>
<evidence type="ECO:0000256" key="4">
    <source>
        <dbReference type="ARBA" id="ARBA00023155"/>
    </source>
</evidence>
<keyword evidence="2" id="KW-0217">Developmental protein</keyword>
<dbReference type="InterPro" id="IPR001356">
    <property type="entry name" value="HD"/>
</dbReference>
<dbReference type="InterPro" id="IPR050394">
    <property type="entry name" value="Homeobox_NK-like"/>
</dbReference>
<dbReference type="PROSITE" id="PS00027">
    <property type="entry name" value="HOMEOBOX_1"/>
    <property type="match status" value="1"/>
</dbReference>
<dbReference type="SUPFAM" id="SSF46689">
    <property type="entry name" value="Homeodomain-like"/>
    <property type="match status" value="1"/>
</dbReference>
<keyword evidence="4 6" id="KW-0371">Homeobox</keyword>
<protein>
    <recommendedName>
        <fullName evidence="9">Homeobox domain-containing protein</fullName>
    </recommendedName>
</protein>
<feature type="region of interest" description="Disordered" evidence="8">
    <location>
        <begin position="33"/>
        <end position="95"/>
    </location>
</feature>
<name>A0A182VDG8_ANOME</name>
<evidence type="ECO:0000256" key="7">
    <source>
        <dbReference type="RuleBase" id="RU000682"/>
    </source>
</evidence>